<dbReference type="InterPro" id="IPR043782">
    <property type="entry name" value="DUF5724"/>
</dbReference>
<dbReference type="RefSeq" id="WP_208919435.1">
    <property type="nucleotide sequence ID" value="NZ_LT840184.1"/>
</dbReference>
<feature type="coiled-coil region" evidence="1">
    <location>
        <begin position="1306"/>
        <end position="1337"/>
    </location>
</feature>
<evidence type="ECO:0000256" key="1">
    <source>
        <dbReference type="SAM" id="Coils"/>
    </source>
</evidence>
<keyword evidence="1" id="KW-0175">Coiled coil</keyword>
<protein>
    <recommendedName>
        <fullName evidence="7">DUF4132 domain-containing protein</fullName>
    </recommendedName>
</protein>
<dbReference type="InterPro" id="IPR056639">
    <property type="entry name" value="DUF7737"/>
</dbReference>
<gene>
    <name evidence="5" type="ORF">SAMN05661091_2480</name>
</gene>
<evidence type="ECO:0000259" key="3">
    <source>
        <dbReference type="Pfam" id="PF18991"/>
    </source>
</evidence>
<evidence type="ECO:0008006" key="7">
    <source>
        <dbReference type="Google" id="ProtNLM"/>
    </source>
</evidence>
<name>A0A1X7HCY1_9BACL</name>
<dbReference type="Pfam" id="PF13569">
    <property type="entry name" value="DUF4132"/>
    <property type="match status" value="1"/>
</dbReference>
<dbReference type="Pfam" id="PF24879">
    <property type="entry name" value="DUF7737"/>
    <property type="match status" value="1"/>
</dbReference>
<dbReference type="STRING" id="1313296.SAMN05661091_2480"/>
<evidence type="ECO:0000313" key="5">
    <source>
        <dbReference type="EMBL" id="SMF83896.1"/>
    </source>
</evidence>
<proteinExistence type="predicted"/>
<feature type="domain" description="DUF5724" evidence="3">
    <location>
        <begin position="42"/>
        <end position="1253"/>
    </location>
</feature>
<dbReference type="Proteomes" id="UP000192940">
    <property type="component" value="Chromosome I"/>
</dbReference>
<feature type="domain" description="DUF4132" evidence="2">
    <location>
        <begin position="1294"/>
        <end position="1472"/>
    </location>
</feature>
<reference evidence="6" key="1">
    <citation type="submission" date="2017-04" db="EMBL/GenBank/DDBJ databases">
        <authorList>
            <person name="Varghese N."/>
            <person name="Submissions S."/>
        </authorList>
    </citation>
    <scope>NUCLEOTIDE SEQUENCE [LARGE SCALE GENOMIC DNA]</scope>
    <source>
        <strain evidence="6">N3/975</strain>
    </source>
</reference>
<keyword evidence="6" id="KW-1185">Reference proteome</keyword>
<accession>A0A1X7HCY1</accession>
<dbReference type="Pfam" id="PF18991">
    <property type="entry name" value="DUF5724"/>
    <property type="match status" value="1"/>
</dbReference>
<dbReference type="EMBL" id="LT840184">
    <property type="protein sequence ID" value="SMF83896.1"/>
    <property type="molecule type" value="Genomic_DNA"/>
</dbReference>
<evidence type="ECO:0000259" key="4">
    <source>
        <dbReference type="Pfam" id="PF24879"/>
    </source>
</evidence>
<dbReference type="InterPro" id="IPR025406">
    <property type="entry name" value="DUF4132"/>
</dbReference>
<evidence type="ECO:0000313" key="6">
    <source>
        <dbReference type="Proteomes" id="UP000192940"/>
    </source>
</evidence>
<feature type="domain" description="DUF7737" evidence="4">
    <location>
        <begin position="1563"/>
        <end position="1663"/>
    </location>
</feature>
<organism evidence="5 6">
    <name type="scientific">Paenibacillus uliginis N3/975</name>
    <dbReference type="NCBI Taxonomy" id="1313296"/>
    <lineage>
        <taxon>Bacteria</taxon>
        <taxon>Bacillati</taxon>
        <taxon>Bacillota</taxon>
        <taxon>Bacilli</taxon>
        <taxon>Bacillales</taxon>
        <taxon>Paenibacillaceae</taxon>
        <taxon>Paenibacillus</taxon>
    </lineage>
</organism>
<sequence>MSYTDQDEQAFWESVETKLKELEAGGNTLIRKVYDLSRESYIDRDSHEYQTLYEDLKMLSVEQPESFYTPLVEAVSAFAGEMTGAIVRYMTEHIAEYPYAQGYYRRPFRTRRHATHLGSLLFKLNRLLIAQANNFSLQEYLTKPDYHVEGLHWFIHVIPDLVAYELDCGDSWAEAALKEIIYGENQTALLKREMIKGILMSHRSELYEMIGELLVAARLQEGLRQSITEEMDAGTLQANLHILRVILDHDLIRYSSIVRALGTWTGMGLEAVNQRVAGQLVEQAYTVLTDEQQRSAWLSSENANQVYLSLWASAVYEEDDLPERIQFLMENGERYQKVVAQYVLSNSQNDTVRFEIARRCLDESDLELLYLILSNYTFDYEYDWQVGGIQDRLLKINRTPALEDKDVRREEFENFKDILTRVPVREKSGQSGVLDFIQFHYQADLVLRKMMYLTAYDMDDAWITDLIRFSGQMSSDLRGDLISYYTDDSKSTVQRSFIFAALSDKSLPNRERALRQVKKLSLNDSERKQVEDMLKLKTGSLRQSAIDILLDQPEEELAISLERLLKAKGELQRLAGLELLTELKHDQNRETQYEALRPLANKISSPSPKEKQLLDKLEQQGGYTAENGFGLYNPQETEEWLLERSDTSNVSFEQIFSLTEERASEFLSGLDDLVHEWRDTEYEIENYIGQKETQLVGVKLCTVSYEKHEDPIEHDNFEMANVLNNYPLTEHWQNYLMNSGLGSRELMQLYYCILIGDLSGTLYEFYYSFSDFVDYDFMRRTKLLENERKRYLERMIPLERIVKIQKLYDGLRYSEQVETLVKAFFWDSERSDTFEVASEALAMVIVSDINELSDKDKPTLFVLAKPWFSILRSRVYNKESFRSFFHTAYQYDLRIKEIENSEYSVMHWNQYFRAYTLGMIGDNELCKELLGRDVRSHMRALTSPQDSLVNRSEKLLALRERIVSRLLDIELVRGDLTTTATPYTMSFERIHGLESFIRILISLGGETFVRGYIYGYGDQITKKESLSHLLKVCYPQEGDDEQKLEQLLKGTGISEKRLLEAAMYAPQWIEIIAKYLGWEGLRSAAWYFHAHINETFSAEKETIVAHYSPITPEDFNNGAFDVKWFEEAYHSLGEERFKLLYDCAKYISAGANHRRSQMFADAVLGQLRLEDMKLSVTDKRNKDHLLAYSLIPLGPIQENDLRERFDFIQLFLKQSRGYGAQRRASEGIVSAIALGNLARSAGYADVTRLTWDMEARRLEKLESLFEPRPLDEDTNVRLRIDEEGNTELEVTSKGKALKSVPARFKKDEYIAELKEVKSDLTEQYRRAKRELERSMEVESCFTVSELAALQNNPVIQPLLRTLVFKAGNHLGYFMKTADDLYRLEEPTGAEHLIADKDEITIAHPLHLYESGLWSEYQRDLFERGIRQPFKQVFRELYLANADEREGRIKSRRYAGHQVQPSKTVALLRSRGWTVSYEEGLQKVSYQKNVIATVYAMADWFSPADSEAPTLETVEFLDRKSYKSIPMDQISPILFSETMRDIDLVVSTAHVGGVDPEASLTTIELRSAIMRESLRLLKLDNVKLEGNYARIDGKLGEYAVNLGSGIAYKQGTGALNIIPVHSQHRGRLFLPFLDEDPRTVEVLSKVVLLAEDNKIKDPQILIQL</sequence>
<evidence type="ECO:0000259" key="2">
    <source>
        <dbReference type="Pfam" id="PF13569"/>
    </source>
</evidence>